<dbReference type="AlphaFoldDB" id="A0AAV9CMS0"/>
<accession>A0AAV9CMS0</accession>
<dbReference type="InterPro" id="IPR039301">
    <property type="entry name" value="Sip5/DA2"/>
</dbReference>
<feature type="region of interest" description="Disordered" evidence="1">
    <location>
        <begin position="175"/>
        <end position="232"/>
    </location>
</feature>
<protein>
    <submittedName>
        <fullName evidence="2">Uncharacterized protein</fullName>
    </submittedName>
</protein>
<name>A0AAV9CMS0_ACOCL</name>
<feature type="compositionally biased region" description="Polar residues" evidence="1">
    <location>
        <begin position="175"/>
        <end position="200"/>
    </location>
</feature>
<sequence>MGNRICGKRRSVVDERFTRPRRLEHQPSNVDYRRLRKLILSEKLAPCFDASDEPVLGDLEECPICFLEEQKVIEAKIRMQFQDTSHNLEQAIPATPNQPLSEARSPTPPLGDLLNGDNVEDMRHTQVAIIGDRSQVAGSSINDSPGGRQLRLDIDLEEIMLMEAIWQSFQKCKTGSPLTQTATSDNADDQPNQIGSSAARENSVDLNMPESGLIGATSEDHETEVDSEDRCLTSCSSPVDSWRSLSAHFEEENQELETGLASNRNAAAEENRNAAAEESNGYYCSSSVHSISDDYSASSVYTDDGAGLSSPDSFGRAHAAIDSSRVM</sequence>
<comment type="caution">
    <text evidence="2">The sequence shown here is derived from an EMBL/GenBank/DDBJ whole genome shotgun (WGS) entry which is preliminary data.</text>
</comment>
<organism evidence="2 3">
    <name type="scientific">Acorus calamus</name>
    <name type="common">Sweet flag</name>
    <dbReference type="NCBI Taxonomy" id="4465"/>
    <lineage>
        <taxon>Eukaryota</taxon>
        <taxon>Viridiplantae</taxon>
        <taxon>Streptophyta</taxon>
        <taxon>Embryophyta</taxon>
        <taxon>Tracheophyta</taxon>
        <taxon>Spermatophyta</taxon>
        <taxon>Magnoliopsida</taxon>
        <taxon>Liliopsida</taxon>
        <taxon>Acoraceae</taxon>
        <taxon>Acorus</taxon>
    </lineage>
</organism>
<dbReference type="PANTHER" id="PTHR31315:SF1">
    <property type="entry name" value="PROTEIN SIP5"/>
    <property type="match status" value="1"/>
</dbReference>
<dbReference type="EMBL" id="JAUJYO010000018">
    <property type="protein sequence ID" value="KAK1289989.1"/>
    <property type="molecule type" value="Genomic_DNA"/>
</dbReference>
<proteinExistence type="predicted"/>
<reference evidence="2" key="2">
    <citation type="submission" date="2023-06" db="EMBL/GenBank/DDBJ databases">
        <authorList>
            <person name="Ma L."/>
            <person name="Liu K.-W."/>
            <person name="Li Z."/>
            <person name="Hsiao Y.-Y."/>
            <person name="Qi Y."/>
            <person name="Fu T."/>
            <person name="Tang G."/>
            <person name="Zhang D."/>
            <person name="Sun W.-H."/>
            <person name="Liu D.-K."/>
            <person name="Li Y."/>
            <person name="Chen G.-Z."/>
            <person name="Liu X.-D."/>
            <person name="Liao X.-Y."/>
            <person name="Jiang Y.-T."/>
            <person name="Yu X."/>
            <person name="Hao Y."/>
            <person name="Huang J."/>
            <person name="Zhao X.-W."/>
            <person name="Ke S."/>
            <person name="Chen Y.-Y."/>
            <person name="Wu W.-L."/>
            <person name="Hsu J.-L."/>
            <person name="Lin Y.-F."/>
            <person name="Huang M.-D."/>
            <person name="Li C.-Y."/>
            <person name="Huang L."/>
            <person name="Wang Z.-W."/>
            <person name="Zhao X."/>
            <person name="Zhong W.-Y."/>
            <person name="Peng D.-H."/>
            <person name="Ahmad S."/>
            <person name="Lan S."/>
            <person name="Zhang J.-S."/>
            <person name="Tsai W.-C."/>
            <person name="Van De Peer Y."/>
            <person name="Liu Z.-J."/>
        </authorList>
    </citation>
    <scope>NUCLEOTIDE SEQUENCE</scope>
    <source>
        <strain evidence="2">CP</strain>
        <tissue evidence="2">Leaves</tissue>
    </source>
</reference>
<keyword evidence="3" id="KW-1185">Reference proteome</keyword>
<evidence type="ECO:0000313" key="3">
    <source>
        <dbReference type="Proteomes" id="UP001180020"/>
    </source>
</evidence>
<dbReference type="Proteomes" id="UP001180020">
    <property type="component" value="Unassembled WGS sequence"/>
</dbReference>
<evidence type="ECO:0000313" key="2">
    <source>
        <dbReference type="EMBL" id="KAK1289989.1"/>
    </source>
</evidence>
<gene>
    <name evidence="2" type="ORF">QJS10_CPB18g00292</name>
</gene>
<evidence type="ECO:0000256" key="1">
    <source>
        <dbReference type="SAM" id="MobiDB-lite"/>
    </source>
</evidence>
<feature type="region of interest" description="Disordered" evidence="1">
    <location>
        <begin position="299"/>
        <end position="327"/>
    </location>
</feature>
<reference evidence="2" key="1">
    <citation type="journal article" date="2023" name="Nat. Commun.">
        <title>Diploid and tetraploid genomes of Acorus and the evolution of monocots.</title>
        <authorList>
            <person name="Ma L."/>
            <person name="Liu K.W."/>
            <person name="Li Z."/>
            <person name="Hsiao Y.Y."/>
            <person name="Qi Y."/>
            <person name="Fu T."/>
            <person name="Tang G.D."/>
            <person name="Zhang D."/>
            <person name="Sun W.H."/>
            <person name="Liu D.K."/>
            <person name="Li Y."/>
            <person name="Chen G.Z."/>
            <person name="Liu X.D."/>
            <person name="Liao X.Y."/>
            <person name="Jiang Y.T."/>
            <person name="Yu X."/>
            <person name="Hao Y."/>
            <person name="Huang J."/>
            <person name="Zhao X.W."/>
            <person name="Ke S."/>
            <person name="Chen Y.Y."/>
            <person name="Wu W.L."/>
            <person name="Hsu J.L."/>
            <person name="Lin Y.F."/>
            <person name="Huang M.D."/>
            <person name="Li C.Y."/>
            <person name="Huang L."/>
            <person name="Wang Z.W."/>
            <person name="Zhao X."/>
            <person name="Zhong W.Y."/>
            <person name="Peng D.H."/>
            <person name="Ahmad S."/>
            <person name="Lan S."/>
            <person name="Zhang J.S."/>
            <person name="Tsai W.C."/>
            <person name="Van de Peer Y."/>
            <person name="Liu Z.J."/>
        </authorList>
    </citation>
    <scope>NUCLEOTIDE SEQUENCE</scope>
    <source>
        <strain evidence="2">CP</strain>
    </source>
</reference>
<dbReference type="GO" id="GO:0005737">
    <property type="term" value="C:cytoplasm"/>
    <property type="evidence" value="ECO:0007669"/>
    <property type="project" value="TreeGrafter"/>
</dbReference>
<dbReference type="PANTHER" id="PTHR31315">
    <property type="entry name" value="PROTEIN SIP5"/>
    <property type="match status" value="1"/>
</dbReference>